<name>A0AC34RM61_9BILA</name>
<protein>
    <submittedName>
        <fullName evidence="2">Uncharacterized protein</fullName>
    </submittedName>
</protein>
<evidence type="ECO:0000313" key="1">
    <source>
        <dbReference type="Proteomes" id="UP000887576"/>
    </source>
</evidence>
<evidence type="ECO:0000313" key="2">
    <source>
        <dbReference type="WBParaSite" id="JU765_v2.g816.t1"/>
    </source>
</evidence>
<dbReference type="Proteomes" id="UP000887576">
    <property type="component" value="Unplaced"/>
</dbReference>
<accession>A0AC34RM61</accession>
<sequence>MDLKPALFFFLIFVSATNCQKHVLEIETDMRGRLIVPPSFENEHQIDPFQNESEKKPQKIRLEYGSFERGIMPSAGPMSAYGHPADRYKKKNGDELEPLTVAEAESNAKVVGEGQQQPVPLIVNGIQNVAIADTDADPDPDPFTFKRRIMPNSGFYLIPDAYDAAPIIKSGLESVIPQKLSATDATSFGNQEKALAEKSILEQFSFENENLSESELTGFKNDKRRRRQHAAPTVFRNETIEPAFPLPSCYRTTAGFDLTVKS</sequence>
<proteinExistence type="predicted"/>
<organism evidence="1 2">
    <name type="scientific">Panagrolaimus sp. JU765</name>
    <dbReference type="NCBI Taxonomy" id="591449"/>
    <lineage>
        <taxon>Eukaryota</taxon>
        <taxon>Metazoa</taxon>
        <taxon>Ecdysozoa</taxon>
        <taxon>Nematoda</taxon>
        <taxon>Chromadorea</taxon>
        <taxon>Rhabditida</taxon>
        <taxon>Tylenchina</taxon>
        <taxon>Panagrolaimomorpha</taxon>
        <taxon>Panagrolaimoidea</taxon>
        <taxon>Panagrolaimidae</taxon>
        <taxon>Panagrolaimus</taxon>
    </lineage>
</organism>
<reference evidence="2" key="1">
    <citation type="submission" date="2022-11" db="UniProtKB">
        <authorList>
            <consortium name="WormBaseParasite"/>
        </authorList>
    </citation>
    <scope>IDENTIFICATION</scope>
</reference>
<dbReference type="WBParaSite" id="JU765_v2.g816.t1">
    <property type="protein sequence ID" value="JU765_v2.g816.t1"/>
    <property type="gene ID" value="JU765_v2.g816"/>
</dbReference>